<dbReference type="Proteomes" id="UP000235145">
    <property type="component" value="Unassembled WGS sequence"/>
</dbReference>
<keyword evidence="2" id="KW-0472">Membrane</keyword>
<dbReference type="EMBL" id="NBSK02000006">
    <property type="protein sequence ID" value="KAJ0202075.1"/>
    <property type="molecule type" value="Genomic_DNA"/>
</dbReference>
<protein>
    <recommendedName>
        <fullName evidence="3">DUF4408 domain-containing protein</fullName>
    </recommendedName>
</protein>
<dbReference type="Pfam" id="PF14364">
    <property type="entry name" value="DUF4408"/>
    <property type="match status" value="1"/>
</dbReference>
<keyword evidence="2" id="KW-1133">Transmembrane helix</keyword>
<feature type="region of interest" description="Disordered" evidence="1">
    <location>
        <begin position="43"/>
        <end position="66"/>
    </location>
</feature>
<dbReference type="AlphaFoldDB" id="A0A9R1X605"/>
<reference evidence="4 5" key="1">
    <citation type="journal article" date="2017" name="Nat. Commun.">
        <title>Genome assembly with in vitro proximity ligation data and whole-genome triplication in lettuce.</title>
        <authorList>
            <person name="Reyes-Chin-Wo S."/>
            <person name="Wang Z."/>
            <person name="Yang X."/>
            <person name="Kozik A."/>
            <person name="Arikit S."/>
            <person name="Song C."/>
            <person name="Xia L."/>
            <person name="Froenicke L."/>
            <person name="Lavelle D.O."/>
            <person name="Truco M.J."/>
            <person name="Xia R."/>
            <person name="Zhu S."/>
            <person name="Xu C."/>
            <person name="Xu H."/>
            <person name="Xu X."/>
            <person name="Cox K."/>
            <person name="Korf I."/>
            <person name="Meyers B.C."/>
            <person name="Michelmore R.W."/>
        </authorList>
    </citation>
    <scope>NUCLEOTIDE SEQUENCE [LARGE SCALE GENOMIC DNA]</scope>
    <source>
        <strain evidence="5">cv. Salinas</strain>
        <tissue evidence="4">Seedlings</tissue>
    </source>
</reference>
<dbReference type="InterPro" id="IPR025520">
    <property type="entry name" value="DUF4408"/>
</dbReference>
<keyword evidence="5" id="KW-1185">Reference proteome</keyword>
<feature type="compositionally biased region" description="Polar residues" evidence="1">
    <location>
        <begin position="82"/>
        <end position="91"/>
    </location>
</feature>
<dbReference type="PANTHER" id="PTHR33098">
    <property type="entry name" value="COTTON FIBER (DUF761)"/>
    <property type="match status" value="1"/>
</dbReference>
<evidence type="ECO:0000256" key="1">
    <source>
        <dbReference type="SAM" id="MobiDB-lite"/>
    </source>
</evidence>
<evidence type="ECO:0000259" key="3">
    <source>
        <dbReference type="Pfam" id="PF14364"/>
    </source>
</evidence>
<feature type="domain" description="DUF4408" evidence="3">
    <location>
        <begin position="9"/>
        <end position="39"/>
    </location>
</feature>
<dbReference type="PANTHER" id="PTHR33098:SF53">
    <property type="entry name" value="OS05G0540900 PROTEIN"/>
    <property type="match status" value="1"/>
</dbReference>
<sequence length="335" mass="38199">MEDSAASIPSIWASMNSWFTPTVLFVFLNLMIGTILFTSNLPNHNKPEDQKEKSQNDTTQSKLARSPSILHRIRSFNLYPPRSQQDSTPVTHHQPHPHHQQQPEETLETAATEYVFNHPFPHHQDVQPVSTHTDNLDLNPTRFDSFEQEANADADAARYADFNHTNEIQLANVETHFVFEQNHTVERVTTHFDFGSVDGETLLDTSSIENHEEEKDQFQSLDEVYSSITGGHVNRTKSDTLPASGELPVKLPAKMKKSASLKSAFSHFEEEKIVEARRPATVRERRSAARATETGDVEVDARADDFINKFKHQLKLQRLDSIIRYKDMVNRGTEK</sequence>
<dbReference type="Gramene" id="rna-gnl|WGS:NBSK|LSAT_6X13421_mrna">
    <property type="protein sequence ID" value="cds-PLY90107.1"/>
    <property type="gene ID" value="gene-LSAT_6X13421"/>
</dbReference>
<feature type="region of interest" description="Disordered" evidence="1">
    <location>
        <begin position="80"/>
        <end position="106"/>
    </location>
</feature>
<feature type="transmembrane region" description="Helical" evidence="2">
    <location>
        <begin position="18"/>
        <end position="37"/>
    </location>
</feature>
<proteinExistence type="predicted"/>
<accession>A0A9R1X605</accession>
<dbReference type="Pfam" id="PF05553">
    <property type="entry name" value="DUF761"/>
    <property type="match status" value="1"/>
</dbReference>
<evidence type="ECO:0000313" key="4">
    <source>
        <dbReference type="EMBL" id="KAJ0202075.1"/>
    </source>
</evidence>
<evidence type="ECO:0000313" key="5">
    <source>
        <dbReference type="Proteomes" id="UP000235145"/>
    </source>
</evidence>
<name>A0A9R1X605_LACSA</name>
<dbReference type="InterPro" id="IPR008480">
    <property type="entry name" value="DUF761_pln"/>
</dbReference>
<keyword evidence="2" id="KW-0812">Transmembrane</keyword>
<feature type="compositionally biased region" description="Basic and acidic residues" evidence="1">
    <location>
        <begin position="45"/>
        <end position="55"/>
    </location>
</feature>
<gene>
    <name evidence="4" type="ORF">LSAT_V11C600304070</name>
</gene>
<evidence type="ECO:0000256" key="2">
    <source>
        <dbReference type="SAM" id="Phobius"/>
    </source>
</evidence>
<organism evidence="4 5">
    <name type="scientific">Lactuca sativa</name>
    <name type="common">Garden lettuce</name>
    <dbReference type="NCBI Taxonomy" id="4236"/>
    <lineage>
        <taxon>Eukaryota</taxon>
        <taxon>Viridiplantae</taxon>
        <taxon>Streptophyta</taxon>
        <taxon>Embryophyta</taxon>
        <taxon>Tracheophyta</taxon>
        <taxon>Spermatophyta</taxon>
        <taxon>Magnoliopsida</taxon>
        <taxon>eudicotyledons</taxon>
        <taxon>Gunneridae</taxon>
        <taxon>Pentapetalae</taxon>
        <taxon>asterids</taxon>
        <taxon>campanulids</taxon>
        <taxon>Asterales</taxon>
        <taxon>Asteraceae</taxon>
        <taxon>Cichorioideae</taxon>
        <taxon>Cichorieae</taxon>
        <taxon>Lactucinae</taxon>
        <taxon>Lactuca</taxon>
    </lineage>
</organism>
<comment type="caution">
    <text evidence="4">The sequence shown here is derived from an EMBL/GenBank/DDBJ whole genome shotgun (WGS) entry which is preliminary data.</text>
</comment>